<dbReference type="SMART" id="SM00338">
    <property type="entry name" value="BRLZ"/>
    <property type="match status" value="1"/>
</dbReference>
<evidence type="ECO:0000256" key="5">
    <source>
        <dbReference type="SAM" id="Coils"/>
    </source>
</evidence>
<dbReference type="SUPFAM" id="SSF57959">
    <property type="entry name" value="Leucine zipper domain"/>
    <property type="match status" value="1"/>
</dbReference>
<evidence type="ECO:0000256" key="3">
    <source>
        <dbReference type="ARBA" id="ARBA00023163"/>
    </source>
</evidence>
<gene>
    <name evidence="8" type="ORF">M427DRAFT_62614</name>
</gene>
<dbReference type="Gene3D" id="1.20.5.170">
    <property type="match status" value="1"/>
</dbReference>
<evidence type="ECO:0000256" key="6">
    <source>
        <dbReference type="SAM" id="MobiDB-lite"/>
    </source>
</evidence>
<feature type="compositionally biased region" description="Acidic residues" evidence="6">
    <location>
        <begin position="173"/>
        <end position="183"/>
    </location>
</feature>
<protein>
    <recommendedName>
        <fullName evidence="7">BZIP domain-containing protein</fullName>
    </recommendedName>
</protein>
<name>A0A139A0A8_GONPJ</name>
<dbReference type="CDD" id="cd14687">
    <property type="entry name" value="bZIP_ATF2"/>
    <property type="match status" value="1"/>
</dbReference>
<feature type="region of interest" description="Disordered" evidence="6">
    <location>
        <begin position="125"/>
        <end position="185"/>
    </location>
</feature>
<proteinExistence type="predicted"/>
<dbReference type="Pfam" id="PF00170">
    <property type="entry name" value="bZIP_1"/>
    <property type="match status" value="1"/>
</dbReference>
<dbReference type="OMA" id="CDIKEYT"/>
<evidence type="ECO:0000259" key="7">
    <source>
        <dbReference type="PROSITE" id="PS50217"/>
    </source>
</evidence>
<accession>A0A139A0A8</accession>
<dbReference type="InterPro" id="IPR004827">
    <property type="entry name" value="bZIP"/>
</dbReference>
<organism evidence="8 9">
    <name type="scientific">Gonapodya prolifera (strain JEL478)</name>
    <name type="common">Monoblepharis prolifera</name>
    <dbReference type="NCBI Taxonomy" id="1344416"/>
    <lineage>
        <taxon>Eukaryota</taxon>
        <taxon>Fungi</taxon>
        <taxon>Fungi incertae sedis</taxon>
        <taxon>Chytridiomycota</taxon>
        <taxon>Chytridiomycota incertae sedis</taxon>
        <taxon>Monoblepharidomycetes</taxon>
        <taxon>Monoblepharidales</taxon>
        <taxon>Gonapodyaceae</taxon>
        <taxon>Gonapodya</taxon>
    </lineage>
</organism>
<feature type="compositionally biased region" description="Basic residues" evidence="6">
    <location>
        <begin position="152"/>
        <end position="167"/>
    </location>
</feature>
<keyword evidence="4" id="KW-0539">Nucleus</keyword>
<dbReference type="GO" id="GO:0005634">
    <property type="term" value="C:nucleus"/>
    <property type="evidence" value="ECO:0007669"/>
    <property type="project" value="UniProtKB-SubCell"/>
</dbReference>
<evidence type="ECO:0000313" key="8">
    <source>
        <dbReference type="EMBL" id="KXS10200.1"/>
    </source>
</evidence>
<evidence type="ECO:0000256" key="1">
    <source>
        <dbReference type="ARBA" id="ARBA00004123"/>
    </source>
</evidence>
<dbReference type="Proteomes" id="UP000070544">
    <property type="component" value="Unassembled WGS sequence"/>
</dbReference>
<feature type="domain" description="BZIP" evidence="7">
    <location>
        <begin position="186"/>
        <end position="249"/>
    </location>
</feature>
<dbReference type="InterPro" id="IPR051027">
    <property type="entry name" value="bZIP_transcription_factors"/>
</dbReference>
<dbReference type="EMBL" id="KQ965832">
    <property type="protein sequence ID" value="KXS10200.1"/>
    <property type="molecule type" value="Genomic_DNA"/>
</dbReference>
<evidence type="ECO:0000256" key="2">
    <source>
        <dbReference type="ARBA" id="ARBA00023015"/>
    </source>
</evidence>
<feature type="region of interest" description="Disordered" evidence="6">
    <location>
        <begin position="62"/>
        <end position="94"/>
    </location>
</feature>
<keyword evidence="2" id="KW-0805">Transcription regulation</keyword>
<feature type="coiled-coil region" evidence="5">
    <location>
        <begin position="218"/>
        <end position="245"/>
    </location>
</feature>
<evidence type="ECO:0000313" key="9">
    <source>
        <dbReference type="Proteomes" id="UP000070544"/>
    </source>
</evidence>
<evidence type="ECO:0000256" key="4">
    <source>
        <dbReference type="ARBA" id="ARBA00023242"/>
    </source>
</evidence>
<reference evidence="8 9" key="1">
    <citation type="journal article" date="2015" name="Genome Biol. Evol.">
        <title>Phylogenomic analyses indicate that early fungi evolved digesting cell walls of algal ancestors of land plants.</title>
        <authorList>
            <person name="Chang Y."/>
            <person name="Wang S."/>
            <person name="Sekimoto S."/>
            <person name="Aerts A.L."/>
            <person name="Choi C."/>
            <person name="Clum A."/>
            <person name="LaButti K.M."/>
            <person name="Lindquist E.A."/>
            <person name="Yee Ngan C."/>
            <person name="Ohm R.A."/>
            <person name="Salamov A.A."/>
            <person name="Grigoriev I.V."/>
            <person name="Spatafora J.W."/>
            <person name="Berbee M.L."/>
        </authorList>
    </citation>
    <scope>NUCLEOTIDE SEQUENCE [LARGE SCALE GENOMIC DNA]</scope>
    <source>
        <strain evidence="8 9">JEL478</strain>
    </source>
</reference>
<dbReference type="PANTHER" id="PTHR19304">
    <property type="entry name" value="CYCLIC-AMP RESPONSE ELEMENT BINDING PROTEIN"/>
    <property type="match status" value="1"/>
</dbReference>
<keyword evidence="9" id="KW-1185">Reference proteome</keyword>
<dbReference type="PROSITE" id="PS50217">
    <property type="entry name" value="BZIP"/>
    <property type="match status" value="1"/>
</dbReference>
<keyword evidence="5" id="KW-0175">Coiled coil</keyword>
<sequence>MALNPHTDEKMTAITSDLPTPSRFIKDEGLSMPAVTGGGFTGFILGTSNPFDESFSAAANFDSNSVDIAERPKATPEPTPEPSYEGSVTPPPEPQRMIREARTEATLIAETPYNAVAYDFLDQSPATSEQNSDDSDGGAKGVGSKAQTSAAKKPRKYVPKKTSRKRARYDTPPSDDDDDDAGLDPEAKRKKFLERNRIAALRCRQRKKVIATTLETSFAEANKRNVELVRRAAELREELLKLQRRAMLHSTCGCDIKEYTVRKAEEERRAAEVLFDV</sequence>
<dbReference type="STRING" id="1344416.A0A139A0A8"/>
<keyword evidence="3" id="KW-0804">Transcription</keyword>
<dbReference type="GO" id="GO:0003700">
    <property type="term" value="F:DNA-binding transcription factor activity"/>
    <property type="evidence" value="ECO:0007669"/>
    <property type="project" value="InterPro"/>
</dbReference>
<dbReference type="OrthoDB" id="295274at2759"/>
<dbReference type="AlphaFoldDB" id="A0A139A0A8"/>
<dbReference type="InterPro" id="IPR046347">
    <property type="entry name" value="bZIP_sf"/>
</dbReference>
<comment type="subcellular location">
    <subcellularLocation>
        <location evidence="1">Nucleus</location>
    </subcellularLocation>
</comment>